<accession>A0A1J5T129</accession>
<dbReference type="InterPro" id="IPR029063">
    <property type="entry name" value="SAM-dependent_MTases_sf"/>
</dbReference>
<dbReference type="InterPro" id="IPR004498">
    <property type="entry name" value="Ribosomal_PrmA_MeTrfase"/>
</dbReference>
<dbReference type="HAMAP" id="MF_00735">
    <property type="entry name" value="Methyltr_PrmA"/>
    <property type="match status" value="1"/>
</dbReference>
<keyword evidence="5" id="KW-0949">S-adenosyl-L-methionine</keyword>
<comment type="similarity">
    <text evidence="1">Belongs to the methyltransferase superfamily. PrmA family.</text>
</comment>
<comment type="caution">
    <text evidence="6">The sequence shown here is derived from an EMBL/GenBank/DDBJ whole genome shotgun (WGS) entry which is preliminary data.</text>
</comment>
<evidence type="ECO:0000256" key="5">
    <source>
        <dbReference type="ARBA" id="ARBA00022691"/>
    </source>
</evidence>
<dbReference type="PANTHER" id="PTHR43648:SF1">
    <property type="entry name" value="ELECTRON TRANSFER FLAVOPROTEIN BETA SUBUNIT LYSINE METHYLTRANSFERASE"/>
    <property type="match status" value="1"/>
</dbReference>
<dbReference type="CDD" id="cd02440">
    <property type="entry name" value="AdoMet_MTases"/>
    <property type="match status" value="1"/>
</dbReference>
<dbReference type="EC" id="2.1.1.-" evidence="6"/>
<dbReference type="GO" id="GO:0005840">
    <property type="term" value="C:ribosome"/>
    <property type="evidence" value="ECO:0007669"/>
    <property type="project" value="UniProtKB-KW"/>
</dbReference>
<evidence type="ECO:0000256" key="4">
    <source>
        <dbReference type="ARBA" id="ARBA00022679"/>
    </source>
</evidence>
<evidence type="ECO:0000313" key="6">
    <source>
        <dbReference type="EMBL" id="OIR09960.1"/>
    </source>
</evidence>
<dbReference type="PANTHER" id="PTHR43648">
    <property type="entry name" value="ELECTRON TRANSFER FLAVOPROTEIN BETA SUBUNIT LYSINE METHYLTRANSFERASE"/>
    <property type="match status" value="1"/>
</dbReference>
<keyword evidence="4 6" id="KW-0808">Transferase</keyword>
<dbReference type="EMBL" id="MLJW01000024">
    <property type="protein sequence ID" value="OIR09960.1"/>
    <property type="molecule type" value="Genomic_DNA"/>
</dbReference>
<keyword evidence="6" id="KW-0687">Ribonucleoprotein</keyword>
<dbReference type="GO" id="GO:0008276">
    <property type="term" value="F:protein methyltransferase activity"/>
    <property type="evidence" value="ECO:0007669"/>
    <property type="project" value="InterPro"/>
</dbReference>
<dbReference type="InterPro" id="IPR050078">
    <property type="entry name" value="Ribosomal_L11_MeTrfase_PrmA"/>
</dbReference>
<proteinExistence type="inferred from homology"/>
<evidence type="ECO:0000256" key="3">
    <source>
        <dbReference type="ARBA" id="ARBA00022603"/>
    </source>
</evidence>
<dbReference type="Pfam" id="PF06325">
    <property type="entry name" value="PrmA"/>
    <property type="match status" value="1"/>
</dbReference>
<dbReference type="SUPFAM" id="SSF53335">
    <property type="entry name" value="S-adenosyl-L-methionine-dependent methyltransferases"/>
    <property type="match status" value="1"/>
</dbReference>
<organism evidence="6">
    <name type="scientific">mine drainage metagenome</name>
    <dbReference type="NCBI Taxonomy" id="410659"/>
    <lineage>
        <taxon>unclassified sequences</taxon>
        <taxon>metagenomes</taxon>
        <taxon>ecological metagenomes</taxon>
    </lineage>
</organism>
<dbReference type="GO" id="GO:0032259">
    <property type="term" value="P:methylation"/>
    <property type="evidence" value="ECO:0007669"/>
    <property type="project" value="UniProtKB-KW"/>
</dbReference>
<protein>
    <submittedName>
        <fullName evidence="6">Ribosomal protein L11 methyltransferase</fullName>
        <ecNumber evidence="6">2.1.1.-</ecNumber>
    </submittedName>
</protein>
<dbReference type="AlphaFoldDB" id="A0A1J5T129"/>
<reference evidence="6" key="1">
    <citation type="submission" date="2016-10" db="EMBL/GenBank/DDBJ databases">
        <title>Sequence of Gallionella enrichment culture.</title>
        <authorList>
            <person name="Poehlein A."/>
            <person name="Muehling M."/>
            <person name="Daniel R."/>
        </authorList>
    </citation>
    <scope>NUCLEOTIDE SEQUENCE</scope>
</reference>
<dbReference type="Gene3D" id="3.40.50.150">
    <property type="entry name" value="Vaccinia Virus protein VP39"/>
    <property type="match status" value="1"/>
</dbReference>
<sequence length="311" mass="33756">MPQPQTPKIYPDVWRVEVVVPLAAVELYEGVLERFADAVSWFLNDPEADETDENLLWRLEGYSRTPVDRAALDGALALTATASGTALPACTVEQVAGTDWVSANLQSFPPITAGRFFVHGSHYDGALPPGKIALTIDAGTAFGSGEHATTYGCLMALDRLLRRRRFRQPLDLGCGSGILGIAAARALRRTVLLSDIDPVSVRVAERNARRNAARFLVRTCLSDGYASRGVKARRPYDLILANILARPLTAMAADLARHLAPDGIAVLSGLLNRQERQVLSAHRRHGLSLLGKIRINGWTALVIGRGPRARL</sequence>
<evidence type="ECO:0000256" key="2">
    <source>
        <dbReference type="ARBA" id="ARBA00022490"/>
    </source>
</evidence>
<keyword evidence="3 6" id="KW-0489">Methyltransferase</keyword>
<gene>
    <name evidence="6" type="primary">prmA_3</name>
    <name evidence="6" type="ORF">GALL_78820</name>
</gene>
<evidence type="ECO:0000256" key="1">
    <source>
        <dbReference type="ARBA" id="ARBA00009741"/>
    </source>
</evidence>
<keyword evidence="2" id="KW-0963">Cytoplasm</keyword>
<name>A0A1J5T129_9ZZZZ</name>
<keyword evidence="6" id="KW-0689">Ribosomal protein</keyword>